<feature type="binding site" evidence="13">
    <location>
        <position position="277"/>
    </location>
    <ligand>
        <name>NAD(+)</name>
        <dbReference type="ChEBI" id="CHEBI:57540"/>
    </ligand>
</feature>
<dbReference type="FunFam" id="3.30.470.30:FF:000001">
    <property type="entry name" value="DNA ligase"/>
    <property type="match status" value="1"/>
</dbReference>
<dbReference type="Proteomes" id="UP000886758">
    <property type="component" value="Unassembled WGS sequence"/>
</dbReference>
<dbReference type="Pfam" id="PF03119">
    <property type="entry name" value="DNA_ligase_ZBD"/>
    <property type="match status" value="1"/>
</dbReference>
<dbReference type="Pfam" id="PF00533">
    <property type="entry name" value="BRCT"/>
    <property type="match status" value="1"/>
</dbReference>
<comment type="caution">
    <text evidence="16">The sequence shown here is derived from an EMBL/GenBank/DDBJ whole genome shotgun (WGS) entry which is preliminary data.</text>
</comment>
<dbReference type="InterPro" id="IPR018239">
    <property type="entry name" value="DNA_ligase_AS"/>
</dbReference>
<evidence type="ECO:0000256" key="4">
    <source>
        <dbReference type="ARBA" id="ARBA00022705"/>
    </source>
</evidence>
<evidence type="ECO:0000256" key="7">
    <source>
        <dbReference type="ARBA" id="ARBA00022833"/>
    </source>
</evidence>
<evidence type="ECO:0000256" key="10">
    <source>
        <dbReference type="ARBA" id="ARBA00023204"/>
    </source>
</evidence>
<dbReference type="HAMAP" id="MF_01588">
    <property type="entry name" value="DNA_ligase_A"/>
    <property type="match status" value="1"/>
</dbReference>
<feature type="binding site" evidence="13">
    <location>
        <position position="395"/>
    </location>
    <ligand>
        <name>Zn(2+)</name>
        <dbReference type="ChEBI" id="CHEBI:29105"/>
    </ligand>
</feature>
<accession>A0A9D1GSJ6</accession>
<dbReference type="PROSITE" id="PS01055">
    <property type="entry name" value="DNA_LIGASE_N1"/>
    <property type="match status" value="1"/>
</dbReference>
<dbReference type="GO" id="GO:0006281">
    <property type="term" value="P:DNA repair"/>
    <property type="evidence" value="ECO:0007669"/>
    <property type="project" value="UniProtKB-KW"/>
</dbReference>
<feature type="binding site" evidence="13">
    <location>
        <position position="413"/>
    </location>
    <ligand>
        <name>Zn(2+)</name>
        <dbReference type="ChEBI" id="CHEBI:29105"/>
    </ligand>
</feature>
<feature type="domain" description="BRCT" evidence="15">
    <location>
        <begin position="578"/>
        <end position="656"/>
    </location>
</feature>
<keyword evidence="4 13" id="KW-0235">DNA replication</keyword>
<dbReference type="AlphaFoldDB" id="A0A9D1GSJ6"/>
<comment type="catalytic activity">
    <reaction evidence="11 13 14">
        <text>NAD(+) + (deoxyribonucleotide)n-3'-hydroxyl + 5'-phospho-(deoxyribonucleotide)m = (deoxyribonucleotide)n+m + AMP + beta-nicotinamide D-nucleotide.</text>
        <dbReference type="EC" id="6.5.1.2"/>
    </reaction>
</comment>
<feature type="active site" description="N6-AMP-lysine intermediate" evidence="13">
    <location>
        <position position="109"/>
    </location>
</feature>
<proteinExistence type="inferred from homology"/>
<dbReference type="FunFam" id="2.40.50.140:FF:000012">
    <property type="entry name" value="DNA ligase"/>
    <property type="match status" value="1"/>
</dbReference>
<dbReference type="InterPro" id="IPR012340">
    <property type="entry name" value="NA-bd_OB-fold"/>
</dbReference>
<dbReference type="Gene3D" id="3.30.470.30">
    <property type="entry name" value="DNA ligase/mRNA capping enzyme"/>
    <property type="match status" value="1"/>
</dbReference>
<keyword evidence="13" id="KW-0464">Manganese</keyword>
<dbReference type="InterPro" id="IPR036420">
    <property type="entry name" value="BRCT_dom_sf"/>
</dbReference>
<keyword evidence="7 13" id="KW-0862">Zinc</keyword>
<evidence type="ECO:0000256" key="2">
    <source>
        <dbReference type="ARBA" id="ARBA00013308"/>
    </source>
</evidence>
<dbReference type="SMART" id="SM00532">
    <property type="entry name" value="LIGANc"/>
    <property type="match status" value="1"/>
</dbReference>
<dbReference type="GO" id="GO:0006260">
    <property type="term" value="P:DNA replication"/>
    <property type="evidence" value="ECO:0007669"/>
    <property type="project" value="UniProtKB-KW"/>
</dbReference>
<feature type="binding site" evidence="13">
    <location>
        <position position="301"/>
    </location>
    <ligand>
        <name>NAD(+)</name>
        <dbReference type="ChEBI" id="CHEBI:57540"/>
    </ligand>
</feature>
<protein>
    <recommendedName>
        <fullName evidence="2 13">DNA ligase</fullName>
        <ecNumber evidence="1 13">6.5.1.2</ecNumber>
    </recommendedName>
    <alternativeName>
        <fullName evidence="13">Polydeoxyribonucleotide synthase [NAD(+)]</fullName>
    </alternativeName>
</protein>
<keyword evidence="6 13" id="KW-0227">DNA damage</keyword>
<feature type="binding site" evidence="13">
    <location>
        <position position="164"/>
    </location>
    <ligand>
        <name>NAD(+)</name>
        <dbReference type="ChEBI" id="CHEBI:57540"/>
    </ligand>
</feature>
<dbReference type="Pfam" id="PF22745">
    <property type="entry name" value="Nlig-Ia"/>
    <property type="match status" value="1"/>
</dbReference>
<comment type="similarity">
    <text evidence="12 13">Belongs to the NAD-dependent DNA ligase family. LigA subfamily.</text>
</comment>
<evidence type="ECO:0000256" key="12">
    <source>
        <dbReference type="ARBA" id="ARBA00060881"/>
    </source>
</evidence>
<evidence type="ECO:0000256" key="3">
    <source>
        <dbReference type="ARBA" id="ARBA00022598"/>
    </source>
</evidence>
<dbReference type="CDD" id="cd17748">
    <property type="entry name" value="BRCT_DNA_ligase_like"/>
    <property type="match status" value="1"/>
</dbReference>
<dbReference type="GO" id="GO:0005829">
    <property type="term" value="C:cytosol"/>
    <property type="evidence" value="ECO:0007669"/>
    <property type="project" value="TreeGrafter"/>
</dbReference>
<keyword evidence="3 13" id="KW-0436">Ligase</keyword>
<evidence type="ECO:0000313" key="16">
    <source>
        <dbReference type="EMBL" id="HIT50429.1"/>
    </source>
</evidence>
<dbReference type="Gene3D" id="1.10.150.20">
    <property type="entry name" value="5' to 3' exonuclease, C-terminal subdomain"/>
    <property type="match status" value="2"/>
</dbReference>
<comment type="cofactor">
    <cofactor evidence="13">
        <name>Mg(2+)</name>
        <dbReference type="ChEBI" id="CHEBI:18420"/>
    </cofactor>
    <cofactor evidence="13">
        <name>Mn(2+)</name>
        <dbReference type="ChEBI" id="CHEBI:29035"/>
    </cofactor>
</comment>
<dbReference type="InterPro" id="IPR001357">
    <property type="entry name" value="BRCT_dom"/>
</dbReference>
<dbReference type="SUPFAM" id="SSF56091">
    <property type="entry name" value="DNA ligase/mRNA capping enzyme, catalytic domain"/>
    <property type="match status" value="1"/>
</dbReference>
<dbReference type="NCBIfam" id="NF005932">
    <property type="entry name" value="PRK07956.1"/>
    <property type="match status" value="1"/>
</dbReference>
<dbReference type="InterPro" id="IPR004150">
    <property type="entry name" value="NAD_DNA_ligase_OB"/>
</dbReference>
<evidence type="ECO:0000256" key="5">
    <source>
        <dbReference type="ARBA" id="ARBA00022723"/>
    </source>
</evidence>
<dbReference type="Gene3D" id="2.40.50.140">
    <property type="entry name" value="Nucleic acid-binding proteins"/>
    <property type="match status" value="1"/>
</dbReference>
<evidence type="ECO:0000256" key="13">
    <source>
        <dbReference type="HAMAP-Rule" id="MF_01588"/>
    </source>
</evidence>
<evidence type="ECO:0000256" key="11">
    <source>
        <dbReference type="ARBA" id="ARBA00034005"/>
    </source>
</evidence>
<dbReference type="SMART" id="SM00292">
    <property type="entry name" value="BRCT"/>
    <property type="match status" value="1"/>
</dbReference>
<dbReference type="Pfam" id="PF12826">
    <property type="entry name" value="HHH_2"/>
    <property type="match status" value="1"/>
</dbReference>
<dbReference type="EC" id="6.5.1.2" evidence="1 13"/>
<organism evidence="16 17">
    <name type="scientific">Candidatus Pelethenecus faecipullorum</name>
    <dbReference type="NCBI Taxonomy" id="2840900"/>
    <lineage>
        <taxon>Bacteria</taxon>
        <taxon>Bacillati</taxon>
        <taxon>Mycoplasmatota</taxon>
        <taxon>Mollicutes</taxon>
        <taxon>Candidatus Pelethenecus</taxon>
    </lineage>
</organism>
<evidence type="ECO:0000256" key="14">
    <source>
        <dbReference type="RuleBase" id="RU000618"/>
    </source>
</evidence>
<dbReference type="InterPro" id="IPR033136">
    <property type="entry name" value="DNA_ligase_CS"/>
</dbReference>
<comment type="function">
    <text evidence="13">DNA ligase that catalyzes the formation of phosphodiester linkages between 5'-phosphoryl and 3'-hydroxyl groups in double-stranded DNA using NAD as a coenzyme and as the energy source for the reaction. It is essential for DNA replication and repair of damaged DNA.</text>
</comment>
<feature type="binding site" evidence="13">
    <location>
        <position position="398"/>
    </location>
    <ligand>
        <name>Zn(2+)</name>
        <dbReference type="ChEBI" id="CHEBI:29105"/>
    </ligand>
</feature>
<dbReference type="PANTHER" id="PTHR23389">
    <property type="entry name" value="CHROMOSOME TRANSMISSION FIDELITY FACTOR 18"/>
    <property type="match status" value="1"/>
</dbReference>
<dbReference type="PANTHER" id="PTHR23389:SF9">
    <property type="entry name" value="DNA LIGASE"/>
    <property type="match status" value="1"/>
</dbReference>
<dbReference type="InterPro" id="IPR001679">
    <property type="entry name" value="DNA_ligase"/>
</dbReference>
<dbReference type="SUPFAM" id="SSF47781">
    <property type="entry name" value="RuvA domain 2-like"/>
    <property type="match status" value="1"/>
</dbReference>
<evidence type="ECO:0000313" key="17">
    <source>
        <dbReference type="Proteomes" id="UP000886758"/>
    </source>
</evidence>
<dbReference type="InterPro" id="IPR010994">
    <property type="entry name" value="RuvA_2-like"/>
</dbReference>
<dbReference type="PROSITE" id="PS50172">
    <property type="entry name" value="BRCT"/>
    <property type="match status" value="1"/>
</dbReference>
<feature type="binding site" evidence="13">
    <location>
        <begin position="78"/>
        <end position="79"/>
    </location>
    <ligand>
        <name>NAD(+)</name>
        <dbReference type="ChEBI" id="CHEBI:57540"/>
    </ligand>
</feature>
<dbReference type="GO" id="GO:0046872">
    <property type="term" value="F:metal ion binding"/>
    <property type="evidence" value="ECO:0007669"/>
    <property type="project" value="UniProtKB-KW"/>
</dbReference>
<keyword evidence="10 13" id="KW-0234">DNA repair</keyword>
<feature type="binding site" evidence="13">
    <location>
        <position position="107"/>
    </location>
    <ligand>
        <name>NAD(+)</name>
        <dbReference type="ChEBI" id="CHEBI:57540"/>
    </ligand>
</feature>
<evidence type="ECO:0000256" key="1">
    <source>
        <dbReference type="ARBA" id="ARBA00012722"/>
    </source>
</evidence>
<dbReference type="NCBIfam" id="TIGR00575">
    <property type="entry name" value="dnlj"/>
    <property type="match status" value="1"/>
</dbReference>
<dbReference type="InterPro" id="IPR013839">
    <property type="entry name" value="DNAligase_adenylation"/>
</dbReference>
<dbReference type="Pfam" id="PF03120">
    <property type="entry name" value="OB_DNA_ligase"/>
    <property type="match status" value="1"/>
</dbReference>
<evidence type="ECO:0000256" key="6">
    <source>
        <dbReference type="ARBA" id="ARBA00022763"/>
    </source>
</evidence>
<dbReference type="Pfam" id="PF14520">
    <property type="entry name" value="HHH_5"/>
    <property type="match status" value="1"/>
</dbReference>
<keyword evidence="5 13" id="KW-0479">Metal-binding</keyword>
<feature type="binding site" evidence="13">
    <location>
        <position position="130"/>
    </location>
    <ligand>
        <name>NAD(+)</name>
        <dbReference type="ChEBI" id="CHEBI:57540"/>
    </ligand>
</feature>
<sequence length="656" mass="74078">MEERIEELKKRIEEASYHYYVLDQPIMEDYEYDRLMTELIQIENEHPELKTVDSPSNKIGGEVLSKFEKVVHTSKMMSLADAFSLEELREFDERVHKIAPTATYCCELKIDGLSVSLKYENGLLIQAATRGNGLIGENITSNVKTIKSIPLKLKQPQTLEVRGEIFMPKKSFHELNVLRAENEEELFANCRNAAAGSIRQLDSRIAAKRNLDAFLYYLLEVSSDTQTDALKQIQSLGLKINPLYRHCSTIEEVFTYIDEMGSKRDSLPYDIDGIVIKVNEKALYDAIGETIKYPKWAIAYKFPPEEVSTKLKAITYQVGRSGVITPVANFEPVLVQGSLVSKATLHNEDYIKSKDIRIDDTVIIRKAGDVIPEVVRPVIEKRPVDSSVFTMIEFCPSCGSRLVRKDQEADYFCLNPNCEEKRINRLIHFASKPAYNIDSLGDKVVEQLYQTGFLRTIDDIFRLKDHYEELVALPGFGKKSVDHLLEAIEHSKENNLDQLLFGLGIRHCGAKVSTLLCKKFKTMSALMEVTAEEIASIYDIGSAIAIEFTNYMKLPSSVELLRKLAELGLNMTYRSATVKTNYFTDKKCVLTGTLESMGRSEAKKLIESFGGSLSDSVSKNTDILILGANPGSKYDKAKKLGIYIMEEAEFLAKCKE</sequence>
<evidence type="ECO:0000259" key="15">
    <source>
        <dbReference type="PROSITE" id="PS50172"/>
    </source>
</evidence>
<dbReference type="PROSITE" id="PS01056">
    <property type="entry name" value="DNA_LIGASE_N2"/>
    <property type="match status" value="1"/>
</dbReference>
<keyword evidence="9 13" id="KW-0520">NAD</keyword>
<dbReference type="CDD" id="cd00114">
    <property type="entry name" value="LIGANc"/>
    <property type="match status" value="1"/>
</dbReference>
<dbReference type="EMBL" id="DVLF01000170">
    <property type="protein sequence ID" value="HIT50429.1"/>
    <property type="molecule type" value="Genomic_DNA"/>
</dbReference>
<reference evidence="16" key="1">
    <citation type="submission" date="2020-10" db="EMBL/GenBank/DDBJ databases">
        <authorList>
            <person name="Gilroy R."/>
        </authorList>
    </citation>
    <scope>NUCLEOTIDE SEQUENCE</scope>
    <source>
        <strain evidence="16">ChiW17-6978</strain>
    </source>
</reference>
<dbReference type="Gene3D" id="6.20.10.30">
    <property type="match status" value="1"/>
</dbReference>
<keyword evidence="8 13" id="KW-0460">Magnesium</keyword>
<dbReference type="Gene3D" id="1.10.287.610">
    <property type="entry name" value="Helix hairpin bin"/>
    <property type="match status" value="1"/>
</dbReference>
<dbReference type="InterPro" id="IPR013840">
    <property type="entry name" value="DNAligase_N"/>
</dbReference>
<feature type="binding site" evidence="13">
    <location>
        <position position="418"/>
    </location>
    <ligand>
        <name>Zn(2+)</name>
        <dbReference type="ChEBI" id="CHEBI:29105"/>
    </ligand>
</feature>
<evidence type="ECO:0000256" key="9">
    <source>
        <dbReference type="ARBA" id="ARBA00023027"/>
    </source>
</evidence>
<feature type="binding site" evidence="13">
    <location>
        <begin position="29"/>
        <end position="33"/>
    </location>
    <ligand>
        <name>NAD(+)</name>
        <dbReference type="ChEBI" id="CHEBI:57540"/>
    </ligand>
</feature>
<dbReference type="GO" id="GO:0003911">
    <property type="term" value="F:DNA ligase (NAD+) activity"/>
    <property type="evidence" value="ECO:0007669"/>
    <property type="project" value="UniProtKB-UniRule"/>
</dbReference>
<reference evidence="16" key="2">
    <citation type="journal article" date="2021" name="PeerJ">
        <title>Extensive microbial diversity within the chicken gut microbiome revealed by metagenomics and culture.</title>
        <authorList>
            <person name="Gilroy R."/>
            <person name="Ravi A."/>
            <person name="Getino M."/>
            <person name="Pursley I."/>
            <person name="Horton D.L."/>
            <person name="Alikhan N.F."/>
            <person name="Baker D."/>
            <person name="Gharbi K."/>
            <person name="Hall N."/>
            <person name="Watson M."/>
            <person name="Adriaenssens E.M."/>
            <person name="Foster-Nyarko E."/>
            <person name="Jarju S."/>
            <person name="Secka A."/>
            <person name="Antonio M."/>
            <person name="Oren A."/>
            <person name="Chaudhuri R.R."/>
            <person name="La Ragione R."/>
            <person name="Hildebrand F."/>
            <person name="Pallen M.J."/>
        </authorList>
    </citation>
    <scope>NUCLEOTIDE SEQUENCE</scope>
    <source>
        <strain evidence="16">ChiW17-6978</strain>
    </source>
</reference>
<dbReference type="InterPro" id="IPR004149">
    <property type="entry name" value="Znf_DNAligase_C4"/>
</dbReference>
<name>A0A9D1GSJ6_9MOLU</name>
<dbReference type="Gene3D" id="3.40.50.10190">
    <property type="entry name" value="BRCT domain"/>
    <property type="match status" value="1"/>
</dbReference>
<dbReference type="Pfam" id="PF01653">
    <property type="entry name" value="DNA_ligase_aden"/>
    <property type="match status" value="1"/>
</dbReference>
<gene>
    <name evidence="13 16" type="primary">ligA</name>
    <name evidence="16" type="ORF">IAD46_05320</name>
</gene>
<dbReference type="InterPro" id="IPR041663">
    <property type="entry name" value="DisA/LigA_HHH"/>
</dbReference>
<evidence type="ECO:0000256" key="8">
    <source>
        <dbReference type="ARBA" id="ARBA00022842"/>
    </source>
</evidence>
<dbReference type="SUPFAM" id="SSF50249">
    <property type="entry name" value="Nucleic acid-binding proteins"/>
    <property type="match status" value="1"/>
</dbReference>
<dbReference type="SUPFAM" id="SSF52113">
    <property type="entry name" value="BRCT domain"/>
    <property type="match status" value="1"/>
</dbReference>
<dbReference type="PIRSF" id="PIRSF001604">
    <property type="entry name" value="LigA"/>
    <property type="match status" value="1"/>
</dbReference>